<dbReference type="GO" id="GO:0005886">
    <property type="term" value="C:plasma membrane"/>
    <property type="evidence" value="ECO:0007669"/>
    <property type="project" value="UniProtKB-SubCell"/>
</dbReference>
<comment type="function">
    <text evidence="9">Part of the tripartite ATP-independent periplasmic (TRAP) transport system.</text>
</comment>
<dbReference type="InterPro" id="IPR055348">
    <property type="entry name" value="DctQ"/>
</dbReference>
<comment type="similarity">
    <text evidence="8 9">Belongs to the TRAP transporter small permease family.</text>
</comment>
<name>A0A235HBR1_AZOBR</name>
<sequence>MVSNLYRALAGAVEVVTWGVTGALVALVSANVFARYVLEVGILWAEEVSRLLFVWVVFLGSYVALRRKAHMAIGILADRLAPASQDRLMLAARLAVLVFLAVIAWAGGRLVLTTLEFGRVTPILGISAAWAYLSVPVAAVLMAMETLDEIAAAWPFRSHGAVRPVAGMHEVGP</sequence>
<keyword evidence="4 9" id="KW-0997">Cell inner membrane</keyword>
<comment type="subcellular location">
    <subcellularLocation>
        <location evidence="1 9">Cell inner membrane</location>
        <topology evidence="1 9">Multi-pass membrane protein</topology>
    </subcellularLocation>
</comment>
<evidence type="ECO:0000313" key="12">
    <source>
        <dbReference type="Proteomes" id="UP000215367"/>
    </source>
</evidence>
<keyword evidence="3" id="KW-1003">Cell membrane</keyword>
<geneLocation type="plasmid" evidence="11">
    <name>unnamed</name>
</geneLocation>
<accession>A0A235HBR1</accession>
<feature type="transmembrane region" description="Helical" evidence="9">
    <location>
        <begin position="48"/>
        <end position="65"/>
    </location>
</feature>
<dbReference type="PANTHER" id="PTHR35011:SF5">
    <property type="entry name" value="SIALIC ACID TRAP TRANSPORTER SMALL PERMEASE PROTEIN SIAQ"/>
    <property type="match status" value="1"/>
</dbReference>
<keyword evidence="5 9" id="KW-0812">Transmembrane</keyword>
<evidence type="ECO:0000256" key="2">
    <source>
        <dbReference type="ARBA" id="ARBA00022448"/>
    </source>
</evidence>
<dbReference type="AlphaFoldDB" id="A0A235HBR1"/>
<evidence type="ECO:0000256" key="7">
    <source>
        <dbReference type="ARBA" id="ARBA00023136"/>
    </source>
</evidence>
<dbReference type="Pfam" id="PF04290">
    <property type="entry name" value="DctQ"/>
    <property type="match status" value="1"/>
</dbReference>
<reference evidence="11 12" key="1">
    <citation type="submission" date="2017-07" db="EMBL/GenBank/DDBJ databases">
        <title>Whole genome sequence of Azospirillum brasilense 2A1, a potential biofertilizer strain.</title>
        <authorList>
            <person name="Fontana C.A."/>
            <person name="Toffoli L.M."/>
            <person name="Salazar S.M."/>
            <person name="Puglisi E."/>
            <person name="Pedraza R."/>
            <person name="Bassi D."/>
            <person name="Cocconcelli P.S."/>
        </authorList>
    </citation>
    <scope>NUCLEOTIDE SEQUENCE [LARGE SCALE GENOMIC DNA]</scope>
    <source>
        <strain evidence="11 12">2A1</strain>
        <plasmid evidence="11">unnamed</plasmid>
    </source>
</reference>
<evidence type="ECO:0000256" key="6">
    <source>
        <dbReference type="ARBA" id="ARBA00022989"/>
    </source>
</evidence>
<comment type="subunit">
    <text evidence="9">The complex comprises the extracytoplasmic solute receptor protein and the two transmembrane proteins.</text>
</comment>
<feature type="domain" description="Tripartite ATP-independent periplasmic transporters DctQ component" evidence="10">
    <location>
        <begin position="24"/>
        <end position="154"/>
    </location>
</feature>
<evidence type="ECO:0000256" key="8">
    <source>
        <dbReference type="ARBA" id="ARBA00038436"/>
    </source>
</evidence>
<dbReference type="GO" id="GO:0022857">
    <property type="term" value="F:transmembrane transporter activity"/>
    <property type="evidence" value="ECO:0007669"/>
    <property type="project" value="UniProtKB-UniRule"/>
</dbReference>
<dbReference type="Proteomes" id="UP000215367">
    <property type="component" value="Unassembled WGS sequence"/>
</dbReference>
<gene>
    <name evidence="11" type="ORF">CHT98_18680</name>
</gene>
<feature type="transmembrane region" description="Helical" evidence="9">
    <location>
        <begin position="120"/>
        <end position="141"/>
    </location>
</feature>
<dbReference type="PANTHER" id="PTHR35011">
    <property type="entry name" value="2,3-DIKETO-L-GULONATE TRAP TRANSPORTER SMALL PERMEASE PROTEIN YIAM"/>
    <property type="match status" value="1"/>
</dbReference>
<evidence type="ECO:0000256" key="3">
    <source>
        <dbReference type="ARBA" id="ARBA00022475"/>
    </source>
</evidence>
<evidence type="ECO:0000256" key="1">
    <source>
        <dbReference type="ARBA" id="ARBA00004429"/>
    </source>
</evidence>
<dbReference type="RefSeq" id="WP_094305001.1">
    <property type="nucleotide sequence ID" value="NZ_NOWT01000018.1"/>
</dbReference>
<keyword evidence="7 9" id="KW-0472">Membrane</keyword>
<protein>
    <recommendedName>
        <fullName evidence="9">TRAP transporter small permease protein</fullName>
    </recommendedName>
</protein>
<evidence type="ECO:0000259" key="10">
    <source>
        <dbReference type="Pfam" id="PF04290"/>
    </source>
</evidence>
<keyword evidence="11" id="KW-0614">Plasmid</keyword>
<evidence type="ECO:0000256" key="5">
    <source>
        <dbReference type="ARBA" id="ARBA00022692"/>
    </source>
</evidence>
<dbReference type="InterPro" id="IPR007387">
    <property type="entry name" value="TRAP_DctQ"/>
</dbReference>
<dbReference type="EMBL" id="NOWT01000018">
    <property type="protein sequence ID" value="OYD82914.1"/>
    <property type="molecule type" value="Genomic_DNA"/>
</dbReference>
<feature type="transmembrane region" description="Helical" evidence="9">
    <location>
        <begin position="88"/>
        <end position="108"/>
    </location>
</feature>
<proteinExistence type="inferred from homology"/>
<comment type="caution">
    <text evidence="11">The sequence shown here is derived from an EMBL/GenBank/DDBJ whole genome shotgun (WGS) entry which is preliminary data.</text>
</comment>
<keyword evidence="2 9" id="KW-0813">Transport</keyword>
<evidence type="ECO:0000313" key="11">
    <source>
        <dbReference type="EMBL" id="OYD82914.1"/>
    </source>
</evidence>
<keyword evidence="6 9" id="KW-1133">Transmembrane helix</keyword>
<feature type="transmembrane region" description="Helical" evidence="9">
    <location>
        <begin position="12"/>
        <end position="36"/>
    </location>
</feature>
<evidence type="ECO:0000256" key="9">
    <source>
        <dbReference type="RuleBase" id="RU369079"/>
    </source>
</evidence>
<dbReference type="GO" id="GO:0015740">
    <property type="term" value="P:C4-dicarboxylate transport"/>
    <property type="evidence" value="ECO:0007669"/>
    <property type="project" value="TreeGrafter"/>
</dbReference>
<evidence type="ECO:0000256" key="4">
    <source>
        <dbReference type="ARBA" id="ARBA00022519"/>
    </source>
</evidence>
<organism evidence="11 12">
    <name type="scientific">Azospirillum brasilense</name>
    <dbReference type="NCBI Taxonomy" id="192"/>
    <lineage>
        <taxon>Bacteria</taxon>
        <taxon>Pseudomonadati</taxon>
        <taxon>Pseudomonadota</taxon>
        <taxon>Alphaproteobacteria</taxon>
        <taxon>Rhodospirillales</taxon>
        <taxon>Azospirillaceae</taxon>
        <taxon>Azospirillum</taxon>
    </lineage>
</organism>